<sequence>MNTQDLFMGEKVILTTLEKEDAKEISTWHNNAQFGRLLSSLPATPQSVTQIEKWLEEEMDDSTNYLFGIRTRSEHQLVGYVELERVELSNGNAWLAIALSPEHWKKGYGMEAMKKVLTYAFGELCLHRVQLTVFSYNTGAISLYEKLGFVREGAYREYIHRNDERYDMYLYGLLKTEWKG</sequence>
<evidence type="ECO:0000259" key="1">
    <source>
        <dbReference type="PROSITE" id="PS51186"/>
    </source>
</evidence>
<dbReference type="Pfam" id="PF13302">
    <property type="entry name" value="Acetyltransf_3"/>
    <property type="match status" value="1"/>
</dbReference>
<dbReference type="InterPro" id="IPR016181">
    <property type="entry name" value="Acyl_CoA_acyltransferase"/>
</dbReference>
<dbReference type="Proteomes" id="UP000605259">
    <property type="component" value="Unassembled WGS sequence"/>
</dbReference>
<reference evidence="2" key="1">
    <citation type="journal article" date="2014" name="Int. J. Syst. Evol. Microbiol.">
        <title>Complete genome sequence of Corynebacterium casei LMG S-19264T (=DSM 44701T), isolated from a smear-ripened cheese.</title>
        <authorList>
            <consortium name="US DOE Joint Genome Institute (JGI-PGF)"/>
            <person name="Walter F."/>
            <person name="Albersmeier A."/>
            <person name="Kalinowski J."/>
            <person name="Ruckert C."/>
        </authorList>
    </citation>
    <scope>NUCLEOTIDE SEQUENCE</scope>
    <source>
        <strain evidence="2">CGMCC 1.12698</strain>
    </source>
</reference>
<accession>A0A917AIF6</accession>
<dbReference type="SUPFAM" id="SSF55729">
    <property type="entry name" value="Acyl-CoA N-acyltransferases (Nat)"/>
    <property type="match status" value="1"/>
</dbReference>
<comment type="caution">
    <text evidence="2">The sequence shown here is derived from an EMBL/GenBank/DDBJ whole genome shotgun (WGS) entry which is preliminary data.</text>
</comment>
<keyword evidence="3" id="KW-1185">Reference proteome</keyword>
<dbReference type="CDD" id="cd04301">
    <property type="entry name" value="NAT_SF"/>
    <property type="match status" value="1"/>
</dbReference>
<gene>
    <name evidence="2" type="ORF">GCM10007140_00610</name>
</gene>
<proteinExistence type="predicted"/>
<organism evidence="2 3">
    <name type="scientific">Priestia taiwanensis</name>
    <dbReference type="NCBI Taxonomy" id="1347902"/>
    <lineage>
        <taxon>Bacteria</taxon>
        <taxon>Bacillati</taxon>
        <taxon>Bacillota</taxon>
        <taxon>Bacilli</taxon>
        <taxon>Bacillales</taxon>
        <taxon>Bacillaceae</taxon>
        <taxon>Priestia</taxon>
    </lineage>
</organism>
<dbReference type="Gene3D" id="3.40.630.30">
    <property type="match status" value="1"/>
</dbReference>
<dbReference type="PANTHER" id="PTHR43415:SF5">
    <property type="entry name" value="ACETYLTRANSFERASE"/>
    <property type="match status" value="1"/>
</dbReference>
<reference evidence="2" key="2">
    <citation type="submission" date="2020-09" db="EMBL/GenBank/DDBJ databases">
        <authorList>
            <person name="Sun Q."/>
            <person name="Zhou Y."/>
        </authorList>
    </citation>
    <scope>NUCLEOTIDE SEQUENCE</scope>
    <source>
        <strain evidence="2">CGMCC 1.12698</strain>
    </source>
</reference>
<evidence type="ECO:0000313" key="3">
    <source>
        <dbReference type="Proteomes" id="UP000605259"/>
    </source>
</evidence>
<dbReference type="InterPro" id="IPR000182">
    <property type="entry name" value="GNAT_dom"/>
</dbReference>
<feature type="domain" description="N-acetyltransferase" evidence="1">
    <location>
        <begin position="12"/>
        <end position="176"/>
    </location>
</feature>
<dbReference type="PANTHER" id="PTHR43415">
    <property type="entry name" value="SPERMIDINE N(1)-ACETYLTRANSFERASE"/>
    <property type="match status" value="1"/>
</dbReference>
<dbReference type="EMBL" id="BMFK01000001">
    <property type="protein sequence ID" value="GGE54161.1"/>
    <property type="molecule type" value="Genomic_DNA"/>
</dbReference>
<protein>
    <submittedName>
        <fullName evidence="2">N-acetyltransferase</fullName>
    </submittedName>
</protein>
<name>A0A917AIF6_9BACI</name>
<dbReference type="PROSITE" id="PS51186">
    <property type="entry name" value="GNAT"/>
    <property type="match status" value="1"/>
</dbReference>
<dbReference type="RefSeq" id="WP_188386474.1">
    <property type="nucleotide sequence ID" value="NZ_BMFK01000001.1"/>
</dbReference>
<evidence type="ECO:0000313" key="2">
    <source>
        <dbReference type="EMBL" id="GGE54161.1"/>
    </source>
</evidence>
<dbReference type="GO" id="GO:0016747">
    <property type="term" value="F:acyltransferase activity, transferring groups other than amino-acyl groups"/>
    <property type="evidence" value="ECO:0007669"/>
    <property type="project" value="InterPro"/>
</dbReference>
<dbReference type="AlphaFoldDB" id="A0A917AIF6"/>